<evidence type="ECO:0000313" key="1">
    <source>
        <dbReference type="EMBL" id="WAJ28781.1"/>
    </source>
</evidence>
<gene>
    <name evidence="1" type="ORF">OXU80_00555</name>
</gene>
<keyword evidence="2" id="KW-1185">Reference proteome</keyword>
<dbReference type="EMBL" id="CP113520">
    <property type="protein sequence ID" value="WAJ28781.1"/>
    <property type="molecule type" value="Genomic_DNA"/>
</dbReference>
<evidence type="ECO:0000313" key="2">
    <source>
        <dbReference type="Proteomes" id="UP001163223"/>
    </source>
</evidence>
<organism evidence="1 2">
    <name type="scientific">Antarcticirhabdus aurantiaca</name>
    <dbReference type="NCBI Taxonomy" id="2606717"/>
    <lineage>
        <taxon>Bacteria</taxon>
        <taxon>Pseudomonadati</taxon>
        <taxon>Pseudomonadota</taxon>
        <taxon>Alphaproteobacteria</taxon>
        <taxon>Hyphomicrobiales</taxon>
        <taxon>Aurantimonadaceae</taxon>
        <taxon>Antarcticirhabdus</taxon>
    </lineage>
</organism>
<reference evidence="1" key="1">
    <citation type="submission" date="2022-11" db="EMBL/GenBank/DDBJ databases">
        <title>beta-Carotene-producing bacterium, Jeongeuplla avenae sp. nov., alleviates the salt stress of Arabidopsis seedlings.</title>
        <authorList>
            <person name="Jiang L."/>
            <person name="Lee J."/>
        </authorList>
    </citation>
    <scope>NUCLEOTIDE SEQUENCE</scope>
    <source>
        <strain evidence="1">DY_R2A_6</strain>
    </source>
</reference>
<sequence length="271" mass="28206">MSDGALANLGMYDPPWLRGANDALWAALGRRLRAAGIADVPDELEREPSLRAIWGHARLLLGQTCGYPLVTELGGTVAVVGRPTYALPGCRAGFHRSLVVVRAKAPFRGLEDLRGSRAALNGRDSNTGMNLLRRAVAPFARNGRVFGAVVETGAHLASLAAVAAGGADAAAIDCVTFGLAARHRPDLTEGVRILAQTPESPTLPFITAGGTSPERIAILRRALAETIADPANTGTCAALGLAGIEPAAVEDYAVLLRYEAEAAELGYPVLA</sequence>
<name>A0ACD4NQ10_9HYPH</name>
<dbReference type="Proteomes" id="UP001163223">
    <property type="component" value="Chromosome"/>
</dbReference>
<proteinExistence type="predicted"/>
<protein>
    <submittedName>
        <fullName evidence="1">PhnD/SsuA/transferrin family substrate-binding protein</fullName>
    </submittedName>
</protein>
<accession>A0ACD4NQ10</accession>